<gene>
    <name evidence="1" type="ORF">SNE40_021521</name>
</gene>
<comment type="caution">
    <text evidence="1">The sequence shown here is derived from an EMBL/GenBank/DDBJ whole genome shotgun (WGS) entry which is preliminary data.</text>
</comment>
<evidence type="ECO:0000313" key="1">
    <source>
        <dbReference type="EMBL" id="KAK6167517.1"/>
    </source>
</evidence>
<accession>A0AAN8FZP7</accession>
<dbReference type="AlphaFoldDB" id="A0AAN8FZP7"/>
<dbReference type="EMBL" id="JAZGQO010000018">
    <property type="protein sequence ID" value="KAK6167517.1"/>
    <property type="molecule type" value="Genomic_DNA"/>
</dbReference>
<name>A0AAN8FZP7_PATCE</name>
<evidence type="ECO:0000313" key="2">
    <source>
        <dbReference type="Proteomes" id="UP001347796"/>
    </source>
</evidence>
<dbReference type="Proteomes" id="UP001347796">
    <property type="component" value="Unassembled WGS sequence"/>
</dbReference>
<organism evidence="1 2">
    <name type="scientific">Patella caerulea</name>
    <name type="common">Rayed Mediterranean limpet</name>
    <dbReference type="NCBI Taxonomy" id="87958"/>
    <lineage>
        <taxon>Eukaryota</taxon>
        <taxon>Metazoa</taxon>
        <taxon>Spiralia</taxon>
        <taxon>Lophotrochozoa</taxon>
        <taxon>Mollusca</taxon>
        <taxon>Gastropoda</taxon>
        <taxon>Patellogastropoda</taxon>
        <taxon>Patelloidea</taxon>
        <taxon>Patellidae</taxon>
        <taxon>Patella</taxon>
    </lineage>
</organism>
<sequence>MLHLTKTEKGKRTTSKGEASLIVAGELRDDWIDKNVYPCEERTVAAKILKRSRAFGKQRTEVIELRPRVG</sequence>
<protein>
    <submittedName>
        <fullName evidence="1">Uncharacterized protein</fullName>
    </submittedName>
</protein>
<proteinExistence type="predicted"/>
<reference evidence="1 2" key="1">
    <citation type="submission" date="2024-01" db="EMBL/GenBank/DDBJ databases">
        <title>The genome of the rayed Mediterranean limpet Patella caerulea (Linnaeus, 1758).</title>
        <authorList>
            <person name="Anh-Thu Weber A."/>
            <person name="Halstead-Nussloch G."/>
        </authorList>
    </citation>
    <scope>NUCLEOTIDE SEQUENCE [LARGE SCALE GENOMIC DNA]</scope>
    <source>
        <strain evidence="1">AATW-2023a</strain>
        <tissue evidence="1">Whole specimen</tissue>
    </source>
</reference>
<keyword evidence="2" id="KW-1185">Reference proteome</keyword>